<keyword evidence="2 5" id="KW-0812">Transmembrane</keyword>
<feature type="transmembrane region" description="Helical" evidence="5">
    <location>
        <begin position="171"/>
        <end position="191"/>
    </location>
</feature>
<evidence type="ECO:0000256" key="5">
    <source>
        <dbReference type="SAM" id="Phobius"/>
    </source>
</evidence>
<dbReference type="EMBL" id="CP042434">
    <property type="protein sequence ID" value="QEC72135.1"/>
    <property type="molecule type" value="Genomic_DNA"/>
</dbReference>
<dbReference type="GO" id="GO:0016020">
    <property type="term" value="C:membrane"/>
    <property type="evidence" value="ECO:0007669"/>
    <property type="project" value="UniProtKB-SubCell"/>
</dbReference>
<evidence type="ECO:0000256" key="1">
    <source>
        <dbReference type="ARBA" id="ARBA00004370"/>
    </source>
</evidence>
<evidence type="ECO:0000259" key="6">
    <source>
        <dbReference type="Pfam" id="PF00924"/>
    </source>
</evidence>
<organism evidence="7 8">
    <name type="scientific">Arachidicoccus ginsenosidivorans</name>
    <dbReference type="NCBI Taxonomy" id="496057"/>
    <lineage>
        <taxon>Bacteria</taxon>
        <taxon>Pseudomonadati</taxon>
        <taxon>Bacteroidota</taxon>
        <taxon>Chitinophagia</taxon>
        <taxon>Chitinophagales</taxon>
        <taxon>Chitinophagaceae</taxon>
        <taxon>Arachidicoccus</taxon>
    </lineage>
</organism>
<dbReference type="SUPFAM" id="SSF50182">
    <property type="entry name" value="Sm-like ribonucleoproteins"/>
    <property type="match status" value="1"/>
</dbReference>
<dbReference type="KEGG" id="agi:FSB73_11090"/>
<keyword evidence="3 5" id="KW-1133">Transmembrane helix</keyword>
<accession>A0A5B8VMD2</accession>
<feature type="transmembrane region" description="Helical" evidence="5">
    <location>
        <begin position="105"/>
        <end position="129"/>
    </location>
</feature>
<evidence type="ECO:0000256" key="3">
    <source>
        <dbReference type="ARBA" id="ARBA00022989"/>
    </source>
</evidence>
<feature type="transmembrane region" description="Helical" evidence="5">
    <location>
        <begin position="67"/>
        <end position="85"/>
    </location>
</feature>
<keyword evidence="8" id="KW-1185">Reference proteome</keyword>
<evidence type="ECO:0000313" key="7">
    <source>
        <dbReference type="EMBL" id="QEC72135.1"/>
    </source>
</evidence>
<gene>
    <name evidence="7" type="ORF">FSB73_11090</name>
</gene>
<dbReference type="Pfam" id="PF00924">
    <property type="entry name" value="MS_channel_2nd"/>
    <property type="match status" value="1"/>
</dbReference>
<dbReference type="GO" id="GO:0008381">
    <property type="term" value="F:mechanosensitive monoatomic ion channel activity"/>
    <property type="evidence" value="ECO:0007669"/>
    <property type="project" value="UniProtKB-ARBA"/>
</dbReference>
<dbReference type="RefSeq" id="WP_146781899.1">
    <property type="nucleotide sequence ID" value="NZ_CP042434.1"/>
</dbReference>
<feature type="transmembrane region" description="Helical" evidence="5">
    <location>
        <begin position="20"/>
        <end position="47"/>
    </location>
</feature>
<feature type="transmembrane region" description="Helical" evidence="5">
    <location>
        <begin position="141"/>
        <end position="165"/>
    </location>
</feature>
<evidence type="ECO:0000256" key="2">
    <source>
        <dbReference type="ARBA" id="ARBA00022692"/>
    </source>
</evidence>
<proteinExistence type="predicted"/>
<dbReference type="InterPro" id="IPR010920">
    <property type="entry name" value="LSM_dom_sf"/>
</dbReference>
<dbReference type="PANTHER" id="PTHR30566">
    <property type="entry name" value="YNAI-RELATED MECHANOSENSITIVE ION CHANNEL"/>
    <property type="match status" value="1"/>
</dbReference>
<dbReference type="AlphaFoldDB" id="A0A5B8VMD2"/>
<name>A0A5B8VMD2_9BACT</name>
<dbReference type="Proteomes" id="UP000321291">
    <property type="component" value="Chromosome"/>
</dbReference>
<feature type="domain" description="Mechanosensitive ion channel MscS" evidence="6">
    <location>
        <begin position="193"/>
        <end position="259"/>
    </location>
</feature>
<dbReference type="InterPro" id="IPR006685">
    <property type="entry name" value="MscS_channel_2nd"/>
</dbReference>
<sequence length="362" mass="40479">MANNMLQYTILSNSAASWLIAFGIIIFMILFAKGISKLVAWFSVRYLTKVDHRNFKETISQRLARPLSRFLFWLITFIALNNLYFPRALDFFVFKLHFSDIVHKLAMALLIFLFFNMLIGVVHMVATVFKRSASKSADRSLIQLTSLLSDLVRAILVVLCILVIFKSFFNITAASFATSIGLVTAALALAAKDTVENIICSIIILLDKPFLLGDYISVNGTSGNVERIGLRRTVLRTDTKTLASVPNRDLTGNKLENVSNQTFRRFRQEIRLAPAATAGQLENFVQGIKEIITAQGAVVTSNTIFLKNTGNQGHIVFMEYFVSITMAYADFCALNQKINLDIITKMEALGLQQVLIIADLNK</sequence>
<dbReference type="InterPro" id="IPR023408">
    <property type="entry name" value="MscS_beta-dom_sf"/>
</dbReference>
<dbReference type="Gene3D" id="1.10.287.1260">
    <property type="match status" value="1"/>
</dbReference>
<comment type="subcellular location">
    <subcellularLocation>
        <location evidence="1">Membrane</location>
    </subcellularLocation>
</comment>
<reference evidence="7 8" key="1">
    <citation type="journal article" date="2017" name="Int. J. Syst. Evol. Microbiol.">
        <title>Arachidicoccus ginsenosidivorans sp. nov., with ginsenoside-converting activity isolated from ginseng cultivating soil.</title>
        <authorList>
            <person name="Siddiqi M.Z."/>
            <person name="Aslam Z."/>
            <person name="Im W.T."/>
        </authorList>
    </citation>
    <scope>NUCLEOTIDE SEQUENCE [LARGE SCALE GENOMIC DNA]</scope>
    <source>
        <strain evidence="7 8">Gsoil 809</strain>
    </source>
</reference>
<dbReference type="Gene3D" id="2.30.30.60">
    <property type="match status" value="1"/>
</dbReference>
<dbReference type="PANTHER" id="PTHR30566:SF5">
    <property type="entry name" value="MECHANOSENSITIVE ION CHANNEL PROTEIN 1, MITOCHONDRIAL-RELATED"/>
    <property type="match status" value="1"/>
</dbReference>
<keyword evidence="4 5" id="KW-0472">Membrane</keyword>
<protein>
    <submittedName>
        <fullName evidence="7">Mechanosensitive ion channel</fullName>
    </submittedName>
</protein>
<dbReference type="OrthoDB" id="9809206at2"/>
<evidence type="ECO:0000313" key="8">
    <source>
        <dbReference type="Proteomes" id="UP000321291"/>
    </source>
</evidence>
<evidence type="ECO:0000256" key="4">
    <source>
        <dbReference type="ARBA" id="ARBA00023136"/>
    </source>
</evidence>